<dbReference type="Gene3D" id="3.20.20.300">
    <property type="entry name" value="Glycoside hydrolase, family 3, N-terminal domain"/>
    <property type="match status" value="1"/>
</dbReference>
<dbReference type="InterPro" id="IPR026891">
    <property type="entry name" value="Fn3-like"/>
</dbReference>
<dbReference type="Proteomes" id="UP000644699">
    <property type="component" value="Unassembled WGS sequence"/>
</dbReference>
<dbReference type="Gene3D" id="3.40.50.1700">
    <property type="entry name" value="Glycoside hydrolase family 3 C-terminal domain"/>
    <property type="match status" value="1"/>
</dbReference>
<dbReference type="InterPro" id="IPR002772">
    <property type="entry name" value="Glyco_hydro_3_C"/>
</dbReference>
<keyword evidence="5" id="KW-0378">Hydrolase</keyword>
<comment type="catalytic activity">
    <reaction evidence="1">
        <text>Hydrolysis of terminal, non-reducing beta-D-glucosyl residues with release of beta-D-glucose.</text>
        <dbReference type="EC" id="3.2.1.21"/>
    </reaction>
</comment>
<dbReference type="FunFam" id="3.20.20.300:FF:000005">
    <property type="entry name" value="Periplasmic beta-glucosidase"/>
    <property type="match status" value="1"/>
</dbReference>
<protein>
    <recommendedName>
        <fullName evidence="3">beta-glucosidase</fullName>
        <ecNumber evidence="3">3.2.1.21</ecNumber>
    </recommendedName>
</protein>
<dbReference type="Gene3D" id="2.60.40.10">
    <property type="entry name" value="Immunoglobulins"/>
    <property type="match status" value="1"/>
</dbReference>
<organism evidence="8 9">
    <name type="scientific">Aureimonas endophytica</name>
    <dbReference type="NCBI Taxonomy" id="2027858"/>
    <lineage>
        <taxon>Bacteria</taxon>
        <taxon>Pseudomonadati</taxon>
        <taxon>Pseudomonadota</taxon>
        <taxon>Alphaproteobacteria</taxon>
        <taxon>Hyphomicrobiales</taxon>
        <taxon>Aurantimonadaceae</taxon>
        <taxon>Aureimonas</taxon>
    </lineage>
</organism>
<reference evidence="8" key="2">
    <citation type="submission" date="2020-09" db="EMBL/GenBank/DDBJ databases">
        <authorList>
            <person name="Sun Q."/>
            <person name="Zhou Y."/>
        </authorList>
    </citation>
    <scope>NUCLEOTIDE SEQUENCE</scope>
    <source>
        <strain evidence="8">CGMCC 1.15367</strain>
    </source>
</reference>
<evidence type="ECO:0000256" key="5">
    <source>
        <dbReference type="ARBA" id="ARBA00022801"/>
    </source>
</evidence>
<dbReference type="PANTHER" id="PTHR30620:SF16">
    <property type="entry name" value="LYSOSOMAL BETA GLUCOSIDASE"/>
    <property type="match status" value="1"/>
</dbReference>
<keyword evidence="4" id="KW-0732">Signal</keyword>
<dbReference type="Pfam" id="PF00933">
    <property type="entry name" value="Glyco_hydro_3"/>
    <property type="match status" value="1"/>
</dbReference>
<dbReference type="Pfam" id="PF14310">
    <property type="entry name" value="Fn3-like"/>
    <property type="match status" value="1"/>
</dbReference>
<dbReference type="InterPro" id="IPR036881">
    <property type="entry name" value="Glyco_hydro_3_C_sf"/>
</dbReference>
<evidence type="ECO:0000256" key="4">
    <source>
        <dbReference type="ARBA" id="ARBA00022729"/>
    </source>
</evidence>
<evidence type="ECO:0000256" key="2">
    <source>
        <dbReference type="ARBA" id="ARBA00005336"/>
    </source>
</evidence>
<dbReference type="GO" id="GO:0008422">
    <property type="term" value="F:beta-glucosidase activity"/>
    <property type="evidence" value="ECO:0007669"/>
    <property type="project" value="UniProtKB-EC"/>
</dbReference>
<dbReference type="GO" id="GO:0009251">
    <property type="term" value="P:glucan catabolic process"/>
    <property type="evidence" value="ECO:0007669"/>
    <property type="project" value="TreeGrafter"/>
</dbReference>
<keyword evidence="9" id="KW-1185">Reference proteome</keyword>
<comment type="similarity">
    <text evidence="2">Belongs to the glycosyl hydrolase 3 family.</text>
</comment>
<evidence type="ECO:0000259" key="7">
    <source>
        <dbReference type="SMART" id="SM01217"/>
    </source>
</evidence>
<dbReference type="InterPro" id="IPR051915">
    <property type="entry name" value="Cellulose_Degrad_GH3"/>
</dbReference>
<evidence type="ECO:0000256" key="1">
    <source>
        <dbReference type="ARBA" id="ARBA00000448"/>
    </source>
</evidence>
<dbReference type="SUPFAM" id="SSF52279">
    <property type="entry name" value="Beta-D-glucan exohydrolase, C-terminal domain"/>
    <property type="match status" value="1"/>
</dbReference>
<dbReference type="EC" id="3.2.1.21" evidence="3"/>
<dbReference type="AlphaFoldDB" id="A0A916ZE03"/>
<dbReference type="EMBL" id="BMIQ01000001">
    <property type="protein sequence ID" value="GGD91400.1"/>
    <property type="molecule type" value="Genomic_DNA"/>
</dbReference>
<dbReference type="PRINTS" id="PR00133">
    <property type="entry name" value="GLHYDRLASE3"/>
</dbReference>
<dbReference type="Pfam" id="PF01915">
    <property type="entry name" value="Glyco_hydro_3_C"/>
    <property type="match status" value="1"/>
</dbReference>
<accession>A0A916ZE03</accession>
<dbReference type="InterPro" id="IPR001764">
    <property type="entry name" value="Glyco_hydro_3_N"/>
</dbReference>
<dbReference type="InterPro" id="IPR013783">
    <property type="entry name" value="Ig-like_fold"/>
</dbReference>
<dbReference type="InterPro" id="IPR036962">
    <property type="entry name" value="Glyco_hydro_3_N_sf"/>
</dbReference>
<proteinExistence type="inferred from homology"/>
<evidence type="ECO:0000256" key="6">
    <source>
        <dbReference type="ARBA" id="ARBA00023295"/>
    </source>
</evidence>
<dbReference type="PANTHER" id="PTHR30620">
    <property type="entry name" value="PERIPLASMIC BETA-GLUCOSIDASE-RELATED"/>
    <property type="match status" value="1"/>
</dbReference>
<name>A0A916ZE03_9HYPH</name>
<evidence type="ECO:0000313" key="8">
    <source>
        <dbReference type="EMBL" id="GGD91400.1"/>
    </source>
</evidence>
<dbReference type="InterPro" id="IPR017853">
    <property type="entry name" value="GH"/>
</dbReference>
<keyword evidence="6" id="KW-0326">Glycosidase</keyword>
<feature type="domain" description="Fibronectin type III-like" evidence="7">
    <location>
        <begin position="625"/>
        <end position="694"/>
    </location>
</feature>
<sequence>MPRIDSLLAEMTLGEKLGQLAMLSAGFSVTGPVLADNAEDSVRRGEAGSLLNVFGREATRRVQRIALEESRLKIPLLLGFDVVHGHRTLFPIPLGETASFDPALWERTARIAATEAAAEGVAITFAPMLDVARDPRWGRIAEGPGEDTLVASLFAEAKVRGFQGASLGAPGSVAAVVKHFVAYGAAVAGRDYASTDMSERTLREVYLPPFLAAVRVGAAGAMPAFSDLSGVPMTANGPLLDGWLRREAGFEGVVVSDYNAIAELVIHGVAADLAEAAALALNAGVDIDMMSDAYLKGLPTALERGLVTMEAIERAVRRVLGLKERLGLFDDPFRREADIAAGRDERRTAAREAARRSAVLLTHRDGLLPLKPHPQRIAMIGPLADAPTDMLGSWSGAGDAKEVVTFLAGLRAARLDCDIRHARGIGIDSEDEAGIEPALALAREADLVVLCLGESRDMSGEAASRSDLDLPGNQTNFARSVLDLGRPTVVLLAAGRPLAVPWLFERAGAVLATWFGGSEAGNGIADLLTGRASPGGRLPVTWPRSVGQVPIFFGERPSGRPASDAHYTSKYIDLSTAPLFPFGHGLTYGRFAYSGLKATPARAMAADTLVVEVELANQGPAAAEETIFLFARKRVARVARPLLELKGFTKLQLQPGETGRAVMLLPVEALRFLGPDLVSAVEPGDYDILVGPSADRTALLAARVEVTEA</sequence>
<reference evidence="8" key="1">
    <citation type="journal article" date="2014" name="Int. J. Syst. Evol. Microbiol.">
        <title>Complete genome sequence of Corynebacterium casei LMG S-19264T (=DSM 44701T), isolated from a smear-ripened cheese.</title>
        <authorList>
            <consortium name="US DOE Joint Genome Institute (JGI-PGF)"/>
            <person name="Walter F."/>
            <person name="Albersmeier A."/>
            <person name="Kalinowski J."/>
            <person name="Ruckert C."/>
        </authorList>
    </citation>
    <scope>NUCLEOTIDE SEQUENCE</scope>
    <source>
        <strain evidence="8">CGMCC 1.15367</strain>
    </source>
</reference>
<dbReference type="SUPFAM" id="SSF51445">
    <property type="entry name" value="(Trans)glycosidases"/>
    <property type="match status" value="1"/>
</dbReference>
<dbReference type="RefSeq" id="WP_188906869.1">
    <property type="nucleotide sequence ID" value="NZ_BMIQ01000001.1"/>
</dbReference>
<gene>
    <name evidence="8" type="ORF">GCM10011390_07700</name>
</gene>
<comment type="caution">
    <text evidence="8">The sequence shown here is derived from an EMBL/GenBank/DDBJ whole genome shotgun (WGS) entry which is preliminary data.</text>
</comment>
<evidence type="ECO:0000256" key="3">
    <source>
        <dbReference type="ARBA" id="ARBA00012744"/>
    </source>
</evidence>
<dbReference type="SMART" id="SM01217">
    <property type="entry name" value="Fn3_like"/>
    <property type="match status" value="1"/>
</dbReference>
<evidence type="ECO:0000313" key="9">
    <source>
        <dbReference type="Proteomes" id="UP000644699"/>
    </source>
</evidence>